<evidence type="ECO:0008006" key="3">
    <source>
        <dbReference type="Google" id="ProtNLM"/>
    </source>
</evidence>
<dbReference type="InterPro" id="IPR005335">
    <property type="entry name" value="Terminase_ssu"/>
</dbReference>
<dbReference type="Pfam" id="PF03592">
    <property type="entry name" value="Terminase_2"/>
    <property type="match status" value="1"/>
</dbReference>
<evidence type="ECO:0000313" key="1">
    <source>
        <dbReference type="EMBL" id="PIT98446.1"/>
    </source>
</evidence>
<name>A0A2M6X073_9BACT</name>
<accession>A0A2M6X073</accession>
<dbReference type="Gene3D" id="1.10.10.1400">
    <property type="entry name" value="Terminase, small subunit, N-terminal DNA-binding domain, HTH motif"/>
    <property type="match status" value="1"/>
</dbReference>
<organism evidence="1 2">
    <name type="scientific">Candidatus Andersenbacteria bacterium CG10_big_fil_rev_8_21_14_0_10_54_11</name>
    <dbReference type="NCBI Taxonomy" id="1974485"/>
    <lineage>
        <taxon>Bacteria</taxon>
        <taxon>Candidatus Anderseniibacteriota</taxon>
    </lineage>
</organism>
<dbReference type="EMBL" id="PEZP01000006">
    <property type="protein sequence ID" value="PIT98446.1"/>
    <property type="molecule type" value="Genomic_DNA"/>
</dbReference>
<dbReference type="AlphaFoldDB" id="A0A2M6X073"/>
<sequence>MPFFGEIMQTMRAFHSPFSLAHKTGLGKPIWGVILYLMPRNLTIKQRKFITAVAGHGNATQAAIDAGYDVQDRQSAKAIAGENLLKPAIRTALDAELARRGLDEIAISDVIADVMENGTPSERLRAVELLVRLRGDEPPRKNVSVKLSYAEHVKRQLAERAEGQEAEKQNLIPKPKVVVLG</sequence>
<protein>
    <recommendedName>
        <fullName evidence="3">Terminase small subunit</fullName>
    </recommendedName>
</protein>
<comment type="caution">
    <text evidence="1">The sequence shown here is derived from an EMBL/GenBank/DDBJ whole genome shotgun (WGS) entry which is preliminary data.</text>
</comment>
<proteinExistence type="predicted"/>
<dbReference type="Proteomes" id="UP000230731">
    <property type="component" value="Unassembled WGS sequence"/>
</dbReference>
<dbReference type="GO" id="GO:0051276">
    <property type="term" value="P:chromosome organization"/>
    <property type="evidence" value="ECO:0007669"/>
    <property type="project" value="InterPro"/>
</dbReference>
<evidence type="ECO:0000313" key="2">
    <source>
        <dbReference type="Proteomes" id="UP000230731"/>
    </source>
</evidence>
<dbReference type="InterPro" id="IPR038713">
    <property type="entry name" value="Terminase_Gp1_N_sf"/>
</dbReference>
<gene>
    <name evidence="1" type="ORF">COT71_00535</name>
</gene>
<reference evidence="2" key="1">
    <citation type="submission" date="2017-09" db="EMBL/GenBank/DDBJ databases">
        <title>Depth-based differentiation of microbial function through sediment-hosted aquifers and enrichment of novel symbionts in the deep terrestrial subsurface.</title>
        <authorList>
            <person name="Probst A.J."/>
            <person name="Ladd B."/>
            <person name="Jarett J.K."/>
            <person name="Geller-Mcgrath D.E."/>
            <person name="Sieber C.M.K."/>
            <person name="Emerson J.B."/>
            <person name="Anantharaman K."/>
            <person name="Thomas B.C."/>
            <person name="Malmstrom R."/>
            <person name="Stieglmeier M."/>
            <person name="Klingl A."/>
            <person name="Woyke T."/>
            <person name="Ryan C.M."/>
            <person name="Banfield J.F."/>
        </authorList>
    </citation>
    <scope>NUCLEOTIDE SEQUENCE [LARGE SCALE GENOMIC DNA]</scope>
</reference>